<name>A0A0R2DF73_9LACO</name>
<evidence type="ECO:0000313" key="4">
    <source>
        <dbReference type="Proteomes" id="UP000051638"/>
    </source>
</evidence>
<dbReference type="GO" id="GO:0005829">
    <property type="term" value="C:cytosol"/>
    <property type="evidence" value="ECO:0007669"/>
    <property type="project" value="TreeGrafter"/>
</dbReference>
<dbReference type="InterPro" id="IPR050742">
    <property type="entry name" value="Helicase_Restrict-Modif_Enz"/>
</dbReference>
<dbReference type="GO" id="GO:0016787">
    <property type="term" value="F:hydrolase activity"/>
    <property type="evidence" value="ECO:0007669"/>
    <property type="project" value="InterPro"/>
</dbReference>
<dbReference type="PANTHER" id="PTHR47396:SF1">
    <property type="entry name" value="ATP-DEPENDENT HELICASE IRC3-RELATED"/>
    <property type="match status" value="1"/>
</dbReference>
<evidence type="ECO:0000259" key="1">
    <source>
        <dbReference type="PROSITE" id="PS51192"/>
    </source>
</evidence>
<dbReference type="PROSITE" id="PS51192">
    <property type="entry name" value="HELICASE_ATP_BIND_1"/>
    <property type="match status" value="1"/>
</dbReference>
<comment type="caution">
    <text evidence="3">The sequence shown here is derived from an EMBL/GenBank/DDBJ whole genome shotgun (WGS) entry which is preliminary data.</text>
</comment>
<dbReference type="GO" id="GO:0005524">
    <property type="term" value="F:ATP binding"/>
    <property type="evidence" value="ECO:0007669"/>
    <property type="project" value="InterPro"/>
</dbReference>
<dbReference type="RefSeq" id="WP_083485627.1">
    <property type="nucleotide sequence ID" value="NZ_AYYI01000026.1"/>
</dbReference>
<gene>
    <name evidence="3" type="ORF">FC24_GL001014</name>
</gene>
<dbReference type="SMART" id="SM00487">
    <property type="entry name" value="DEXDc"/>
    <property type="match status" value="1"/>
</dbReference>
<dbReference type="Pfam" id="PF04851">
    <property type="entry name" value="ResIII"/>
    <property type="match status" value="1"/>
</dbReference>
<reference evidence="3 4" key="1">
    <citation type="journal article" date="2015" name="Genome Announc.">
        <title>Expanding the biotechnology potential of lactobacilli through comparative genomics of 213 strains and associated genera.</title>
        <authorList>
            <person name="Sun Z."/>
            <person name="Harris H.M."/>
            <person name="McCann A."/>
            <person name="Guo C."/>
            <person name="Argimon S."/>
            <person name="Zhang W."/>
            <person name="Yang X."/>
            <person name="Jeffery I.B."/>
            <person name="Cooney J.C."/>
            <person name="Kagawa T.F."/>
            <person name="Liu W."/>
            <person name="Song Y."/>
            <person name="Salvetti E."/>
            <person name="Wrobel A."/>
            <person name="Rasinkangas P."/>
            <person name="Parkhill J."/>
            <person name="Rea M.C."/>
            <person name="O'Sullivan O."/>
            <person name="Ritari J."/>
            <person name="Douillard F.P."/>
            <person name="Paul Ross R."/>
            <person name="Yang R."/>
            <person name="Briner A.E."/>
            <person name="Felis G.E."/>
            <person name="de Vos W.M."/>
            <person name="Barrangou R."/>
            <person name="Klaenhammer T.R."/>
            <person name="Caufield P.W."/>
            <person name="Cui Y."/>
            <person name="Zhang H."/>
            <person name="O'Toole P.W."/>
        </authorList>
    </citation>
    <scope>NUCLEOTIDE SEQUENCE [LARGE SCALE GENOMIC DNA]</scope>
    <source>
        <strain evidence="3 4">DSM 20253</strain>
    </source>
</reference>
<dbReference type="InterPro" id="IPR027417">
    <property type="entry name" value="P-loop_NTPase"/>
</dbReference>
<dbReference type="InterPro" id="IPR006935">
    <property type="entry name" value="Helicase/UvrB_N"/>
</dbReference>
<dbReference type="SUPFAM" id="SSF52540">
    <property type="entry name" value="P-loop containing nucleoside triphosphate hydrolases"/>
    <property type="match status" value="1"/>
</dbReference>
<dbReference type="STRING" id="1423796.FC24_GL001014"/>
<keyword evidence="4" id="KW-1185">Reference proteome</keyword>
<organism evidence="3 4">
    <name type="scientific">Loigolactobacillus rennini DSM 20253</name>
    <dbReference type="NCBI Taxonomy" id="1423796"/>
    <lineage>
        <taxon>Bacteria</taxon>
        <taxon>Bacillati</taxon>
        <taxon>Bacillota</taxon>
        <taxon>Bacilli</taxon>
        <taxon>Lactobacillales</taxon>
        <taxon>Lactobacillaceae</taxon>
        <taxon>Loigolactobacillus</taxon>
    </lineage>
</organism>
<sequence length="458" mass="52221">MKQLRDYQQETIGNILAELHQGHRSIIVQQPPRTGKTVIMAEIARRATKKGNQVLFIAHRKEILDQVRTTFIEQNVSMELVKIGMVQTISRRVETINQPSVLFIDEAHHALAKSYQKIITACPRAIKLLFTATPWRMSGQGFDKIADTLINGKSINWLIKHGHLAPIDYYAPKQIENKRLKKHSTGDFTSESIEQALKPKIYGNAVKTYQKLARNKQAIAYTYNVASAKRLAQAFNQKNINAKAVSGKTPKDERNEIIRDYRSGKIQIVTNAELFTEGLDLPNVDCVIMLRPTQSLSLFLQFSMRAMNPRKGKRAIIIDHVGNIERFGLPTVDRQWSLIGKKEQNKRQQAVSVIKGVTVCANCFRTFYRKGDVCPYCGAKLTEDMQLDVDEKAELVKVQTERRQQLAQKIMTDAVMRNVADKKPKDLKSLAEIKAYAKLKDYKPGWIYFYAKQRGMIS</sequence>
<dbReference type="PATRIC" id="fig|1423796.3.peg.1035"/>
<dbReference type="Pfam" id="PF00271">
    <property type="entry name" value="Helicase_C"/>
    <property type="match status" value="1"/>
</dbReference>
<evidence type="ECO:0000313" key="3">
    <source>
        <dbReference type="EMBL" id="KRM98780.1"/>
    </source>
</evidence>
<dbReference type="SMART" id="SM00490">
    <property type="entry name" value="HELICc"/>
    <property type="match status" value="1"/>
</dbReference>
<dbReference type="EMBL" id="AYYI01000026">
    <property type="protein sequence ID" value="KRM98780.1"/>
    <property type="molecule type" value="Genomic_DNA"/>
</dbReference>
<accession>A0A0R2DF73</accession>
<proteinExistence type="predicted"/>
<feature type="domain" description="Helicase C-terminal" evidence="2">
    <location>
        <begin position="204"/>
        <end position="358"/>
    </location>
</feature>
<dbReference type="Gene3D" id="3.40.50.300">
    <property type="entry name" value="P-loop containing nucleotide triphosphate hydrolases"/>
    <property type="match status" value="2"/>
</dbReference>
<dbReference type="OrthoDB" id="9758243at2"/>
<dbReference type="InterPro" id="IPR014001">
    <property type="entry name" value="Helicase_ATP-bd"/>
</dbReference>
<dbReference type="Proteomes" id="UP000051638">
    <property type="component" value="Unassembled WGS sequence"/>
</dbReference>
<dbReference type="GO" id="GO:0003677">
    <property type="term" value="F:DNA binding"/>
    <property type="evidence" value="ECO:0007669"/>
    <property type="project" value="InterPro"/>
</dbReference>
<feature type="domain" description="Helicase ATP-binding" evidence="1">
    <location>
        <begin position="17"/>
        <end position="134"/>
    </location>
</feature>
<dbReference type="PROSITE" id="PS51194">
    <property type="entry name" value="HELICASE_CTER"/>
    <property type="match status" value="1"/>
</dbReference>
<protein>
    <submittedName>
        <fullName evidence="3">Type III restriction protein res subunit</fullName>
    </submittedName>
</protein>
<dbReference type="InterPro" id="IPR001650">
    <property type="entry name" value="Helicase_C-like"/>
</dbReference>
<dbReference type="AlphaFoldDB" id="A0A0R2DF73"/>
<evidence type="ECO:0000259" key="2">
    <source>
        <dbReference type="PROSITE" id="PS51194"/>
    </source>
</evidence>
<dbReference type="PANTHER" id="PTHR47396">
    <property type="entry name" value="TYPE I RESTRICTION ENZYME ECOKI R PROTEIN"/>
    <property type="match status" value="1"/>
</dbReference>